<dbReference type="SUPFAM" id="SSF47323">
    <property type="entry name" value="Anticodon-binding domain of a subclass of class I aminoacyl-tRNA synthetases"/>
    <property type="match status" value="1"/>
</dbReference>
<evidence type="ECO:0000259" key="11">
    <source>
        <dbReference type="SMART" id="SM00836"/>
    </source>
</evidence>
<evidence type="ECO:0000256" key="7">
    <source>
        <dbReference type="ARBA" id="ARBA00023146"/>
    </source>
</evidence>
<dbReference type="GO" id="GO:0005739">
    <property type="term" value="C:mitochondrion"/>
    <property type="evidence" value="ECO:0007669"/>
    <property type="project" value="TreeGrafter"/>
</dbReference>
<dbReference type="PRINTS" id="PR01038">
    <property type="entry name" value="TRNASYNTHARG"/>
</dbReference>
<sequence>MEDRLRNELGDIISKSCGIEVERVNKAIMRSKTIKNGDFIVPFSQLTRDEAVIQTVAESIKEGHSIIKRVEVIKQMLCIYIDVKGIAKELVIDILTKKGEYGSSTEGKDKAVVIDFSSPNIAKVFHAGHLRTTIIGNYIQNIYKKMGYKTVALNYLGDWGKQFGFLAIGYTEDQKACNGESERMKEDPIRYLNDIYVRMNKRAEEDPSLHDKAREFFKRMEDGDEEAMTLWSKFRELSISKYKEMYASMNIYFDVYSGESFYGGQAALDNILSKPYLVPCEDGSKIADLDRLGKTVLVKKDGSTIYITRDVLSAQDRIKTYSPHKLIYVVASQQDLHFKQLFNLMEMDGYDPALFLHINFGMVKGMSTRKGTAVSLSDIIDVAQEAVLEKMEESGKSDQIIDKRDTSRNLALSAILIQDFKAKRIKDYEFDMKKNTSFIGDTGPYIQYTLCRLASISRNSIYPVGSPLELDFTDLGSDKCYDLLFLLGRYPSVLLESIRTHEPSIIVTYILQVCQLVNSIFRVIWVANQPKDIARARLAMYESIRYVLADAVSILGMKPLEVM</sequence>
<dbReference type="OrthoDB" id="68056at2759"/>
<keyword evidence="6 10" id="KW-0648">Protein biosynthesis</keyword>
<keyword evidence="4 10" id="KW-0547">Nucleotide-binding</keyword>
<proteinExistence type="inferred from homology"/>
<dbReference type="GO" id="GO:0004814">
    <property type="term" value="F:arginine-tRNA ligase activity"/>
    <property type="evidence" value="ECO:0007669"/>
    <property type="project" value="UniProtKB-EC"/>
</dbReference>
<evidence type="ECO:0000256" key="2">
    <source>
        <dbReference type="ARBA" id="ARBA00012837"/>
    </source>
</evidence>
<name>I3EJX4_NEMP3</name>
<dbReference type="HOGENOM" id="CLU_006406_6_2_1"/>
<dbReference type="OMA" id="YLTRDIC"/>
<dbReference type="EC" id="6.1.1.19" evidence="2"/>
<dbReference type="CDD" id="cd07956">
    <property type="entry name" value="Anticodon_Ia_Arg"/>
    <property type="match status" value="1"/>
</dbReference>
<dbReference type="Gene3D" id="3.40.50.620">
    <property type="entry name" value="HUPs"/>
    <property type="match status" value="1"/>
</dbReference>
<comment type="catalytic activity">
    <reaction evidence="9">
        <text>tRNA(Arg) + L-arginine + ATP = L-arginyl-tRNA(Arg) + AMP + diphosphate</text>
        <dbReference type="Rhea" id="RHEA:20301"/>
        <dbReference type="Rhea" id="RHEA-COMP:9658"/>
        <dbReference type="Rhea" id="RHEA-COMP:9673"/>
        <dbReference type="ChEBI" id="CHEBI:30616"/>
        <dbReference type="ChEBI" id="CHEBI:32682"/>
        <dbReference type="ChEBI" id="CHEBI:33019"/>
        <dbReference type="ChEBI" id="CHEBI:78442"/>
        <dbReference type="ChEBI" id="CHEBI:78513"/>
        <dbReference type="ChEBI" id="CHEBI:456215"/>
        <dbReference type="EC" id="6.1.1.19"/>
    </reaction>
</comment>
<dbReference type="InterPro" id="IPR036695">
    <property type="entry name" value="Arg-tRNA-synth_N_sf"/>
</dbReference>
<dbReference type="InParanoid" id="I3EJX4"/>
<evidence type="ECO:0000256" key="6">
    <source>
        <dbReference type="ARBA" id="ARBA00022917"/>
    </source>
</evidence>
<dbReference type="VEuPathDB" id="MicrosporidiaDB:NEQG_00291"/>
<dbReference type="Pfam" id="PF05746">
    <property type="entry name" value="DALR_1"/>
    <property type="match status" value="1"/>
</dbReference>
<protein>
    <recommendedName>
        <fullName evidence="2">arginine--tRNA ligase</fullName>
        <ecNumber evidence="2">6.1.1.19</ecNumber>
    </recommendedName>
    <alternativeName>
        <fullName evidence="8">Arginyl-tRNA synthetase</fullName>
    </alternativeName>
</protein>
<dbReference type="STRING" id="935791.I3EJX4"/>
<keyword evidence="7 10" id="KW-0030">Aminoacyl-tRNA synthetase</keyword>
<dbReference type="GO" id="GO:0032543">
    <property type="term" value="P:mitochondrial translation"/>
    <property type="evidence" value="ECO:0007669"/>
    <property type="project" value="TreeGrafter"/>
</dbReference>
<evidence type="ECO:0000256" key="5">
    <source>
        <dbReference type="ARBA" id="ARBA00022840"/>
    </source>
</evidence>
<dbReference type="Gene3D" id="3.30.1360.70">
    <property type="entry name" value="Arginyl tRNA synthetase N-terminal domain"/>
    <property type="match status" value="1"/>
</dbReference>
<keyword evidence="13" id="KW-1185">Reference proteome</keyword>
<feature type="domain" description="DALR anticodon binding" evidence="11">
    <location>
        <begin position="446"/>
        <end position="563"/>
    </location>
</feature>
<dbReference type="SMART" id="SM00836">
    <property type="entry name" value="DALR_1"/>
    <property type="match status" value="1"/>
</dbReference>
<dbReference type="GO" id="GO:0005524">
    <property type="term" value="F:ATP binding"/>
    <property type="evidence" value="ECO:0007669"/>
    <property type="project" value="UniProtKB-KW"/>
</dbReference>
<evidence type="ECO:0000313" key="13">
    <source>
        <dbReference type="Proteomes" id="UP000002872"/>
    </source>
</evidence>
<keyword evidence="3 10" id="KW-0436">Ligase</keyword>
<dbReference type="Pfam" id="PF00750">
    <property type="entry name" value="tRNA-synt_1d"/>
    <property type="match status" value="1"/>
</dbReference>
<dbReference type="InterPro" id="IPR009080">
    <property type="entry name" value="tRNAsynth_Ia_anticodon-bd"/>
</dbReference>
<dbReference type="Proteomes" id="UP000002872">
    <property type="component" value="Unassembled WGS sequence"/>
</dbReference>
<dbReference type="GO" id="GO:0006420">
    <property type="term" value="P:arginyl-tRNA aminoacylation"/>
    <property type="evidence" value="ECO:0007669"/>
    <property type="project" value="InterPro"/>
</dbReference>
<dbReference type="PANTHER" id="PTHR11956">
    <property type="entry name" value="ARGINYL-TRNA SYNTHETASE"/>
    <property type="match status" value="1"/>
</dbReference>
<evidence type="ECO:0000256" key="9">
    <source>
        <dbReference type="ARBA" id="ARBA00049339"/>
    </source>
</evidence>
<dbReference type="FunFam" id="1.10.730.10:FF:000006">
    <property type="entry name" value="Arginyl-tRNA synthetase 2, mitochondrial"/>
    <property type="match status" value="1"/>
</dbReference>
<evidence type="ECO:0000256" key="3">
    <source>
        <dbReference type="ARBA" id="ARBA00022598"/>
    </source>
</evidence>
<evidence type="ECO:0000256" key="4">
    <source>
        <dbReference type="ARBA" id="ARBA00022741"/>
    </source>
</evidence>
<dbReference type="InterPro" id="IPR014729">
    <property type="entry name" value="Rossmann-like_a/b/a_fold"/>
</dbReference>
<keyword evidence="5 10" id="KW-0067">ATP-binding</keyword>
<dbReference type="SUPFAM" id="SSF52374">
    <property type="entry name" value="Nucleotidylyl transferase"/>
    <property type="match status" value="1"/>
</dbReference>
<reference evidence="12" key="1">
    <citation type="submission" date="2011-01" db="EMBL/GenBank/DDBJ databases">
        <title>The Genome Sequence of Nematocida parisii strain ERTm3.</title>
        <authorList>
            <consortium name="The Broad Institute Genome Sequencing Platform"/>
            <consortium name="The Broad Institute Genome Sequencing Center for Infectious Disease"/>
            <person name="Cuomo C."/>
            <person name="Troemel E."/>
            <person name="Young S.K."/>
            <person name="Zeng Q."/>
            <person name="Gargeya S."/>
            <person name="Fitzgerald M."/>
            <person name="Haas B."/>
            <person name="Abouelleil A."/>
            <person name="Alvarado L."/>
            <person name="Arachchi H.M."/>
            <person name="Berlin A."/>
            <person name="Chapman S.B."/>
            <person name="Gearin G."/>
            <person name="Goldberg J."/>
            <person name="Griggs A."/>
            <person name="Gujja S."/>
            <person name="Hansen M."/>
            <person name="Heiman D."/>
            <person name="Howarth C."/>
            <person name="Larimer J."/>
            <person name="Lui A."/>
            <person name="MacDonald P.J.P."/>
            <person name="McCowen C."/>
            <person name="Montmayeur A."/>
            <person name="Murphy C."/>
            <person name="Neiman D."/>
            <person name="Pearson M."/>
            <person name="Priest M."/>
            <person name="Roberts A."/>
            <person name="Saif S."/>
            <person name="Shea T."/>
            <person name="Sisk P."/>
            <person name="Stolte C."/>
            <person name="Sykes S."/>
            <person name="Wortman J."/>
            <person name="Nusbaum C."/>
            <person name="Birren B."/>
        </authorList>
    </citation>
    <scope>NUCLEOTIDE SEQUENCE</scope>
    <source>
        <strain evidence="12">ERTm3</strain>
    </source>
</reference>
<evidence type="ECO:0000256" key="10">
    <source>
        <dbReference type="RuleBase" id="RU363038"/>
    </source>
</evidence>
<accession>I3EJX4</accession>
<comment type="similarity">
    <text evidence="1 10">Belongs to the class-I aminoacyl-tRNA synthetase family.</text>
</comment>
<dbReference type="InterPro" id="IPR001278">
    <property type="entry name" value="Arg-tRNA-ligase"/>
</dbReference>
<dbReference type="InterPro" id="IPR035684">
    <property type="entry name" value="ArgRS_core"/>
</dbReference>
<dbReference type="NCBIfam" id="TIGR00456">
    <property type="entry name" value="argS"/>
    <property type="match status" value="1"/>
</dbReference>
<gene>
    <name evidence="12" type="ORF">NEQG_00291</name>
</gene>
<dbReference type="FunFam" id="3.40.50.620:FF:000058">
    <property type="entry name" value="Mitochondrial arginyl-tRNA synthetase"/>
    <property type="match status" value="1"/>
</dbReference>
<dbReference type="AlphaFoldDB" id="I3EJX4"/>
<dbReference type="SUPFAM" id="SSF55190">
    <property type="entry name" value="Arginyl-tRNA synthetase (ArgRS), N-terminal 'additional' domain"/>
    <property type="match status" value="1"/>
</dbReference>
<evidence type="ECO:0000256" key="8">
    <source>
        <dbReference type="ARBA" id="ARBA00033033"/>
    </source>
</evidence>
<dbReference type="PANTHER" id="PTHR11956:SF11">
    <property type="entry name" value="ARGININE--TRNA LIGASE, MITOCHONDRIAL-RELATED"/>
    <property type="match status" value="1"/>
</dbReference>
<evidence type="ECO:0000313" key="12">
    <source>
        <dbReference type="EMBL" id="EIJ89521.1"/>
    </source>
</evidence>
<dbReference type="PROSITE" id="PS00178">
    <property type="entry name" value="AA_TRNA_LIGASE_I"/>
    <property type="match status" value="1"/>
</dbReference>
<dbReference type="InterPro" id="IPR001412">
    <property type="entry name" value="aa-tRNA-synth_I_CS"/>
</dbReference>
<dbReference type="InterPro" id="IPR008909">
    <property type="entry name" value="DALR_anticod-bd"/>
</dbReference>
<evidence type="ECO:0000256" key="1">
    <source>
        <dbReference type="ARBA" id="ARBA00005594"/>
    </source>
</evidence>
<organism evidence="12 13">
    <name type="scientific">Nematocida parisii (strain ERTm3)</name>
    <name type="common">Nematode killer fungus</name>
    <dbReference type="NCBI Taxonomy" id="935791"/>
    <lineage>
        <taxon>Eukaryota</taxon>
        <taxon>Fungi</taxon>
        <taxon>Fungi incertae sedis</taxon>
        <taxon>Microsporidia</taxon>
        <taxon>Nematocida</taxon>
    </lineage>
</organism>
<dbReference type="EMBL" id="GL870876">
    <property type="protein sequence ID" value="EIJ89521.1"/>
    <property type="molecule type" value="Genomic_DNA"/>
</dbReference>
<dbReference type="FunCoup" id="I3EJX4">
    <property type="interactions" value="163"/>
</dbReference>
<dbReference type="Gene3D" id="1.10.730.10">
    <property type="entry name" value="Isoleucyl-tRNA Synthetase, Domain 1"/>
    <property type="match status" value="1"/>
</dbReference>